<sequence>MLKAVEVESPAMAIQRYAALDGLRGVAAYLVVISHYLGSANPGSRYPGQEIFGYFTLAGQVGVMLFFVISGFLMGELYMQTPFNKESVRAFYVKRIARVVPLYYLIVLASFALLLTRGGVWPLYYVDPLWHFMLFWHGGDNVLWTVPVEVQFYALFPLIWWAFSKYGNAATLLLLIVGAVIPTGWITAPALFHFYFPYFAAGLLLSVVTIPYSRLVEFLIIPAFMALMLAMPDLAKAMGFRPTGLWGSPVYLVLAPTAVLLVINSRWAAIILGSRPAAFAGMISYSVYLLHMPVHFVFRQLPIYVTSPLLFICVALVGTTAVAWLSFRLLENPARRLISKAARTPSANGILAADHHRQGTVGDVDGSRGSPRYGLAEQDVGATAAD</sequence>
<gene>
    <name evidence="1" type="ORF">D3242_24815</name>
</gene>
<dbReference type="Proteomes" id="UP000275530">
    <property type="component" value="Unassembled WGS sequence"/>
</dbReference>
<reference evidence="1 2" key="1">
    <citation type="submission" date="2018-09" db="EMBL/GenBank/DDBJ databases">
        <title>Mesorhizobium carmichaelinearum sp. nov. isolated from Carmichaelinea spp. root nodules in New Zealand.</title>
        <authorList>
            <person name="De Meyer S.E."/>
        </authorList>
    </citation>
    <scope>NUCLEOTIDE SEQUENCE [LARGE SCALE GENOMIC DNA]</scope>
    <source>
        <strain evidence="1 2">LMG 28313</strain>
    </source>
</reference>
<organism evidence="1 2">
    <name type="scientific">Mesorhizobium jarvisii</name>
    <dbReference type="NCBI Taxonomy" id="1777867"/>
    <lineage>
        <taxon>Bacteria</taxon>
        <taxon>Pseudomonadati</taxon>
        <taxon>Pseudomonadota</taxon>
        <taxon>Alphaproteobacteria</taxon>
        <taxon>Hyphomicrobiales</taxon>
        <taxon>Phyllobacteriaceae</taxon>
        <taxon>Mesorhizobium</taxon>
    </lineage>
</organism>
<keyword evidence="2" id="KW-1185">Reference proteome</keyword>
<keyword evidence="1" id="KW-0808">Transferase</keyword>
<name>A0A6M7TID2_9HYPH</name>
<evidence type="ECO:0000313" key="1">
    <source>
        <dbReference type="EMBL" id="RJT30598.1"/>
    </source>
</evidence>
<protein>
    <submittedName>
        <fullName evidence="1">Acyltransferase</fullName>
    </submittedName>
</protein>
<keyword evidence="1" id="KW-0012">Acyltransferase</keyword>
<dbReference type="PANTHER" id="PTHR23028">
    <property type="entry name" value="ACETYLTRANSFERASE"/>
    <property type="match status" value="1"/>
</dbReference>
<dbReference type="AlphaFoldDB" id="A0A6M7TID2"/>
<dbReference type="Pfam" id="PF01757">
    <property type="entry name" value="Acyl_transf_3"/>
    <property type="match status" value="1"/>
</dbReference>
<dbReference type="GO" id="GO:0016747">
    <property type="term" value="F:acyltransferase activity, transferring groups other than amino-acyl groups"/>
    <property type="evidence" value="ECO:0007669"/>
    <property type="project" value="InterPro"/>
</dbReference>
<dbReference type="PANTHER" id="PTHR23028:SF53">
    <property type="entry name" value="ACYL_TRANSF_3 DOMAIN-CONTAINING PROTEIN"/>
    <property type="match status" value="1"/>
</dbReference>
<comment type="caution">
    <text evidence="1">The sequence shown here is derived from an EMBL/GenBank/DDBJ whole genome shotgun (WGS) entry which is preliminary data.</text>
</comment>
<dbReference type="InterPro" id="IPR050879">
    <property type="entry name" value="Acyltransferase_3"/>
</dbReference>
<dbReference type="RefSeq" id="WP_081296197.1">
    <property type="nucleotide sequence ID" value="NZ_CP033507.1"/>
</dbReference>
<evidence type="ECO:0000313" key="2">
    <source>
        <dbReference type="Proteomes" id="UP000275530"/>
    </source>
</evidence>
<dbReference type="EMBL" id="QZXA01000010">
    <property type="protein sequence ID" value="RJT30598.1"/>
    <property type="molecule type" value="Genomic_DNA"/>
</dbReference>
<proteinExistence type="predicted"/>
<dbReference type="GO" id="GO:0016020">
    <property type="term" value="C:membrane"/>
    <property type="evidence" value="ECO:0007669"/>
    <property type="project" value="TreeGrafter"/>
</dbReference>
<accession>A0A6M7TID2</accession>
<dbReference type="GO" id="GO:0000271">
    <property type="term" value="P:polysaccharide biosynthetic process"/>
    <property type="evidence" value="ECO:0007669"/>
    <property type="project" value="TreeGrafter"/>
</dbReference>
<dbReference type="InterPro" id="IPR002656">
    <property type="entry name" value="Acyl_transf_3_dom"/>
</dbReference>